<reference evidence="1" key="1">
    <citation type="submission" date="2019-10" db="EMBL/GenBank/DDBJ databases">
        <authorList>
            <consortium name="DOE Joint Genome Institute"/>
            <person name="Kuo A."/>
            <person name="Miyauchi S."/>
            <person name="Kiss E."/>
            <person name="Drula E."/>
            <person name="Kohler A."/>
            <person name="Sanchez-Garcia M."/>
            <person name="Andreopoulos B."/>
            <person name="Barry K.W."/>
            <person name="Bonito G."/>
            <person name="Buee M."/>
            <person name="Carver A."/>
            <person name="Chen C."/>
            <person name="Cichocki N."/>
            <person name="Clum A."/>
            <person name="Culley D."/>
            <person name="Crous P.W."/>
            <person name="Fauchery L."/>
            <person name="Girlanda M."/>
            <person name="Hayes R."/>
            <person name="Keri Z."/>
            <person name="Labutti K."/>
            <person name="Lipzen A."/>
            <person name="Lombard V."/>
            <person name="Magnuson J."/>
            <person name="Maillard F."/>
            <person name="Morin E."/>
            <person name="Murat C."/>
            <person name="Nolan M."/>
            <person name="Ohm R."/>
            <person name="Pangilinan J."/>
            <person name="Pereira M."/>
            <person name="Perotto S."/>
            <person name="Peter M."/>
            <person name="Riley R."/>
            <person name="Sitrit Y."/>
            <person name="Stielow B."/>
            <person name="Szollosi G."/>
            <person name="Zifcakova L."/>
            <person name="Stursova M."/>
            <person name="Spatafora J.W."/>
            <person name="Tedersoo L."/>
            <person name="Vaario L.-M."/>
            <person name="Yamada A."/>
            <person name="Yan M."/>
            <person name="Wang P."/>
            <person name="Xu J."/>
            <person name="Bruns T."/>
            <person name="Baldrian P."/>
            <person name="Vilgalys R."/>
            <person name="Henrissat B."/>
            <person name="Grigoriev I.V."/>
            <person name="Hibbett D."/>
            <person name="Nagy L.G."/>
            <person name="Martin F.M."/>
        </authorList>
    </citation>
    <scope>NUCLEOTIDE SEQUENCE</scope>
    <source>
        <strain evidence="1">P2</strain>
    </source>
</reference>
<protein>
    <submittedName>
        <fullName evidence="1">Uncharacterized protein</fullName>
    </submittedName>
</protein>
<dbReference type="Proteomes" id="UP000886501">
    <property type="component" value="Unassembled WGS sequence"/>
</dbReference>
<reference evidence="1" key="2">
    <citation type="journal article" date="2020" name="Nat. Commun.">
        <title>Large-scale genome sequencing of mycorrhizal fungi provides insights into the early evolution of symbiotic traits.</title>
        <authorList>
            <person name="Miyauchi S."/>
            <person name="Kiss E."/>
            <person name="Kuo A."/>
            <person name="Drula E."/>
            <person name="Kohler A."/>
            <person name="Sanchez-Garcia M."/>
            <person name="Morin E."/>
            <person name="Andreopoulos B."/>
            <person name="Barry K.W."/>
            <person name="Bonito G."/>
            <person name="Buee M."/>
            <person name="Carver A."/>
            <person name="Chen C."/>
            <person name="Cichocki N."/>
            <person name="Clum A."/>
            <person name="Culley D."/>
            <person name="Crous P.W."/>
            <person name="Fauchery L."/>
            <person name="Girlanda M."/>
            <person name="Hayes R.D."/>
            <person name="Keri Z."/>
            <person name="LaButti K."/>
            <person name="Lipzen A."/>
            <person name="Lombard V."/>
            <person name="Magnuson J."/>
            <person name="Maillard F."/>
            <person name="Murat C."/>
            <person name="Nolan M."/>
            <person name="Ohm R.A."/>
            <person name="Pangilinan J."/>
            <person name="Pereira M.F."/>
            <person name="Perotto S."/>
            <person name="Peter M."/>
            <person name="Pfister S."/>
            <person name="Riley R."/>
            <person name="Sitrit Y."/>
            <person name="Stielow J.B."/>
            <person name="Szollosi G."/>
            <person name="Zifcakova L."/>
            <person name="Stursova M."/>
            <person name="Spatafora J.W."/>
            <person name="Tedersoo L."/>
            <person name="Vaario L.M."/>
            <person name="Yamada A."/>
            <person name="Yan M."/>
            <person name="Wang P."/>
            <person name="Xu J."/>
            <person name="Bruns T."/>
            <person name="Baldrian P."/>
            <person name="Vilgalys R."/>
            <person name="Dunand C."/>
            <person name="Henrissat B."/>
            <person name="Grigoriev I.V."/>
            <person name="Hibbett D."/>
            <person name="Nagy L.G."/>
            <person name="Martin F.M."/>
        </authorList>
    </citation>
    <scope>NUCLEOTIDE SEQUENCE</scope>
    <source>
        <strain evidence="1">P2</strain>
    </source>
</reference>
<evidence type="ECO:0000313" key="2">
    <source>
        <dbReference type="Proteomes" id="UP000886501"/>
    </source>
</evidence>
<evidence type="ECO:0000313" key="1">
    <source>
        <dbReference type="EMBL" id="KAF9643538.1"/>
    </source>
</evidence>
<gene>
    <name evidence="1" type="ORF">BDM02DRAFT_3123301</name>
</gene>
<sequence>MEEDGQRIENFIVHNHDRDQAPYDSRTIACTSCFNWRSCGYPSTAFPREYLKRRRTHCGTVP</sequence>
<feature type="non-terminal residue" evidence="1">
    <location>
        <position position="62"/>
    </location>
</feature>
<comment type="caution">
    <text evidence="1">The sequence shown here is derived from an EMBL/GenBank/DDBJ whole genome shotgun (WGS) entry which is preliminary data.</text>
</comment>
<proteinExistence type="predicted"/>
<accession>A0ACB6Z2N4</accession>
<name>A0ACB6Z2N4_THEGA</name>
<dbReference type="EMBL" id="MU118209">
    <property type="protein sequence ID" value="KAF9643538.1"/>
    <property type="molecule type" value="Genomic_DNA"/>
</dbReference>
<keyword evidence="2" id="KW-1185">Reference proteome</keyword>
<organism evidence="1 2">
    <name type="scientific">Thelephora ganbajun</name>
    <name type="common">Ganba fungus</name>
    <dbReference type="NCBI Taxonomy" id="370292"/>
    <lineage>
        <taxon>Eukaryota</taxon>
        <taxon>Fungi</taxon>
        <taxon>Dikarya</taxon>
        <taxon>Basidiomycota</taxon>
        <taxon>Agaricomycotina</taxon>
        <taxon>Agaricomycetes</taxon>
        <taxon>Thelephorales</taxon>
        <taxon>Thelephoraceae</taxon>
        <taxon>Thelephora</taxon>
    </lineage>
</organism>